<feature type="transmembrane region" description="Helical" evidence="5">
    <location>
        <begin position="45"/>
        <end position="64"/>
    </location>
</feature>
<dbReference type="Proteomes" id="UP000285951">
    <property type="component" value="Unassembled WGS sequence"/>
</dbReference>
<feature type="transmembrane region" description="Helical" evidence="5">
    <location>
        <begin position="124"/>
        <end position="144"/>
    </location>
</feature>
<proteinExistence type="predicted"/>
<name>A0A7M4D4Z0_9BACT</name>
<accession>A0A7M4D4Z0</accession>
<evidence type="ECO:0000313" key="9">
    <source>
        <dbReference type="Proteomes" id="UP000462449"/>
    </source>
</evidence>
<feature type="transmembrane region" description="Helical" evidence="5">
    <location>
        <begin position="84"/>
        <end position="104"/>
    </location>
</feature>
<comment type="caution">
    <text evidence="6">The sequence shown here is derived from an EMBL/GenBank/DDBJ whole genome shotgun (WGS) entry which is preliminary data.</text>
</comment>
<comment type="subcellular location">
    <subcellularLocation>
        <location evidence="1">Membrane</location>
        <topology evidence="1">Multi-pass membrane protein</topology>
    </subcellularLocation>
</comment>
<evidence type="ECO:0000256" key="4">
    <source>
        <dbReference type="ARBA" id="ARBA00023136"/>
    </source>
</evidence>
<dbReference type="OrthoDB" id="9799585at2"/>
<evidence type="ECO:0000256" key="1">
    <source>
        <dbReference type="ARBA" id="ARBA00004141"/>
    </source>
</evidence>
<feature type="transmembrane region" description="Helical" evidence="5">
    <location>
        <begin position="21"/>
        <end position="39"/>
    </location>
</feature>
<reference evidence="7 8" key="1">
    <citation type="submission" date="2019-11" db="EMBL/GenBank/DDBJ databases">
        <title>Draft genome sequence of Labilibaculum sp. strain SYP isolated from Black Sea.</title>
        <authorList>
            <person name="Yadav S."/>
            <person name="Villanueva L."/>
        </authorList>
    </citation>
    <scope>NUCLEOTIDE SEQUENCE [LARGE SCALE GENOMIC DNA]</scope>
    <source>
        <strain evidence="7 8">44</strain>
    </source>
</reference>
<evidence type="ECO:0000313" key="8">
    <source>
        <dbReference type="Proteomes" id="UP000285951"/>
    </source>
</evidence>
<dbReference type="PANTHER" id="PTHR37306">
    <property type="entry name" value="COLICIN V PRODUCTION PROTEIN"/>
    <property type="match status" value="1"/>
</dbReference>
<dbReference type="GO" id="GO:0009403">
    <property type="term" value="P:toxin biosynthetic process"/>
    <property type="evidence" value="ECO:0007669"/>
    <property type="project" value="InterPro"/>
</dbReference>
<dbReference type="AlphaFoldDB" id="A0A7M4D4Z0"/>
<sequence>MLRLCRFLLIFGHHCQIRNALQMNIIDILIGIPLLWVMVKGFKNGFIFEIATLIALVLGIYGAIHFSDFTAQFIRDRFNYDSEYMGYISFGITFIVIVIIVHIIGKLLNSLVEAVALGMFNRILGMVFGLMKGIIIIGIIVYFVDYLDRKFEFISDEKKDESYLYSPMTTVSEKMFELFNSDFSDTKEKIKEKVKKELPLEV</sequence>
<dbReference type="EMBL" id="QTZN02000014">
    <property type="protein sequence ID" value="MVB06924.1"/>
    <property type="molecule type" value="Genomic_DNA"/>
</dbReference>
<keyword evidence="3 5" id="KW-1133">Transmembrane helix</keyword>
<gene>
    <name evidence="7" type="ORF">DWB62_007825</name>
    <name evidence="6" type="ORF">GNY23_07825</name>
</gene>
<evidence type="ECO:0000256" key="5">
    <source>
        <dbReference type="SAM" id="Phobius"/>
    </source>
</evidence>
<evidence type="ECO:0000256" key="2">
    <source>
        <dbReference type="ARBA" id="ARBA00022692"/>
    </source>
</evidence>
<protein>
    <submittedName>
        <fullName evidence="6">CvpA family protein</fullName>
    </submittedName>
</protein>
<dbReference type="Pfam" id="PF02674">
    <property type="entry name" value="Colicin_V"/>
    <property type="match status" value="1"/>
</dbReference>
<reference evidence="6 9" key="2">
    <citation type="submission" date="2019-12" db="EMBL/GenBank/DDBJ databases">
        <title>Draft genome sequence of Labilibaculum sp. strain 44 isolated from deep waters of Black Sea.</title>
        <authorList>
            <person name="Yadav S."/>
            <person name="Villanueva L."/>
        </authorList>
    </citation>
    <scope>NUCLEOTIDE SEQUENCE [LARGE SCALE GENOMIC DNA]</scope>
    <source>
        <strain evidence="6 9">44</strain>
    </source>
</reference>
<dbReference type="EMBL" id="WOTW01000014">
    <property type="protein sequence ID" value="MUP37719.1"/>
    <property type="molecule type" value="Genomic_DNA"/>
</dbReference>
<evidence type="ECO:0000256" key="3">
    <source>
        <dbReference type="ARBA" id="ARBA00022989"/>
    </source>
</evidence>
<keyword evidence="8" id="KW-1185">Reference proteome</keyword>
<dbReference type="GO" id="GO:0016020">
    <property type="term" value="C:membrane"/>
    <property type="evidence" value="ECO:0007669"/>
    <property type="project" value="UniProtKB-SubCell"/>
</dbReference>
<dbReference type="InterPro" id="IPR003825">
    <property type="entry name" value="Colicin-V_CvpA"/>
</dbReference>
<keyword evidence="2 5" id="KW-0812">Transmembrane</keyword>
<organism evidence="6 9">
    <name type="scientific">Labilibaculum euxinus</name>
    <dbReference type="NCBI Taxonomy" id="2686357"/>
    <lineage>
        <taxon>Bacteria</taxon>
        <taxon>Pseudomonadati</taxon>
        <taxon>Bacteroidota</taxon>
        <taxon>Bacteroidia</taxon>
        <taxon>Marinilabiliales</taxon>
        <taxon>Marinifilaceae</taxon>
        <taxon>Labilibaculum</taxon>
    </lineage>
</organism>
<evidence type="ECO:0000313" key="6">
    <source>
        <dbReference type="EMBL" id="MUP37719.1"/>
    </source>
</evidence>
<dbReference type="PANTHER" id="PTHR37306:SF1">
    <property type="entry name" value="COLICIN V PRODUCTION PROTEIN"/>
    <property type="match status" value="1"/>
</dbReference>
<evidence type="ECO:0000313" key="7">
    <source>
        <dbReference type="EMBL" id="MVB06924.1"/>
    </source>
</evidence>
<dbReference type="Proteomes" id="UP000462449">
    <property type="component" value="Unassembled WGS sequence"/>
</dbReference>
<keyword evidence="4 5" id="KW-0472">Membrane</keyword>